<organism evidence="6 7">
    <name type="scientific">Conoideocrella luteorostrata</name>
    <dbReference type="NCBI Taxonomy" id="1105319"/>
    <lineage>
        <taxon>Eukaryota</taxon>
        <taxon>Fungi</taxon>
        <taxon>Dikarya</taxon>
        <taxon>Ascomycota</taxon>
        <taxon>Pezizomycotina</taxon>
        <taxon>Sordariomycetes</taxon>
        <taxon>Hypocreomycetidae</taxon>
        <taxon>Hypocreales</taxon>
        <taxon>Clavicipitaceae</taxon>
        <taxon>Conoideocrella</taxon>
    </lineage>
</organism>
<evidence type="ECO:0000313" key="7">
    <source>
        <dbReference type="Proteomes" id="UP001251528"/>
    </source>
</evidence>
<dbReference type="SUPFAM" id="SSF53187">
    <property type="entry name" value="Zn-dependent exopeptidases"/>
    <property type="match status" value="1"/>
</dbReference>
<evidence type="ECO:0000313" key="6">
    <source>
        <dbReference type="EMBL" id="KAK2594517.1"/>
    </source>
</evidence>
<dbReference type="GO" id="GO:0051603">
    <property type="term" value="P:proteolysis involved in protein catabolic process"/>
    <property type="evidence" value="ECO:0007669"/>
    <property type="project" value="TreeGrafter"/>
</dbReference>
<dbReference type="AlphaFoldDB" id="A0AAJ0CMX2"/>
<dbReference type="PANTHER" id="PTHR45962:SF1">
    <property type="entry name" value="N-FATTY-ACYL-AMINO ACID SYNTHASE_HYDROLASE PM20D1"/>
    <property type="match status" value="1"/>
</dbReference>
<dbReference type="Gene3D" id="3.40.630.10">
    <property type="entry name" value="Zn peptidases"/>
    <property type="match status" value="1"/>
</dbReference>
<keyword evidence="2" id="KW-0645">Protease</keyword>
<proteinExistence type="inferred from homology"/>
<sequence>MGAVGEDRRWDIMLDLAAYFEKTFPRIHKSLRLDKINTHGLLYTWQGLDESLDVVPVANATRGEWEHPPFSGEYDGKYIWSRGAMDCKNTRVGIMEAVEKLLEADFEPKRTVVLSFGFDEELSGKRGADHLAATLLERYGKKGIASIVDEGAGIMNKDRLAREAAKDSPEVKYMFTTSQAVDVVGGGVKANALPERTAALVNHCINVGERPADVQMKLTKITESIAKKYNLTLNAFNGKAEIPFSISLFTDDNVLSPAPITPTSISSITPYSIFSDTARALYGKEIIVTPAIMSGNTDTRFYWDLTEHIFRYSPGWTPGGEFLGGHAVNEKISVVNHVRTV</sequence>
<evidence type="ECO:0000256" key="5">
    <source>
        <dbReference type="ARBA" id="ARBA00022833"/>
    </source>
</evidence>
<accession>A0AAJ0CMX2</accession>
<evidence type="ECO:0000256" key="2">
    <source>
        <dbReference type="ARBA" id="ARBA00022670"/>
    </source>
</evidence>
<dbReference type="Pfam" id="PF01546">
    <property type="entry name" value="Peptidase_M20"/>
    <property type="match status" value="1"/>
</dbReference>
<dbReference type="InterPro" id="IPR002933">
    <property type="entry name" value="Peptidase_M20"/>
</dbReference>
<dbReference type="PANTHER" id="PTHR45962">
    <property type="entry name" value="N-FATTY-ACYL-AMINO ACID SYNTHASE/HYDROLASE PM20D1"/>
    <property type="match status" value="1"/>
</dbReference>
<dbReference type="GO" id="GO:0046872">
    <property type="term" value="F:metal ion binding"/>
    <property type="evidence" value="ECO:0007669"/>
    <property type="project" value="UniProtKB-KW"/>
</dbReference>
<evidence type="ECO:0000256" key="3">
    <source>
        <dbReference type="ARBA" id="ARBA00022723"/>
    </source>
</evidence>
<keyword evidence="5" id="KW-0862">Zinc</keyword>
<keyword evidence="3" id="KW-0479">Metal-binding</keyword>
<evidence type="ECO:0008006" key="8">
    <source>
        <dbReference type="Google" id="ProtNLM"/>
    </source>
</evidence>
<dbReference type="Proteomes" id="UP001251528">
    <property type="component" value="Unassembled WGS sequence"/>
</dbReference>
<evidence type="ECO:0000256" key="1">
    <source>
        <dbReference type="ARBA" id="ARBA00006247"/>
    </source>
</evidence>
<dbReference type="InterPro" id="IPR047177">
    <property type="entry name" value="Pept_M20A"/>
</dbReference>
<dbReference type="GO" id="GO:0004180">
    <property type="term" value="F:carboxypeptidase activity"/>
    <property type="evidence" value="ECO:0007669"/>
    <property type="project" value="TreeGrafter"/>
</dbReference>
<keyword evidence="7" id="KW-1185">Reference proteome</keyword>
<comment type="similarity">
    <text evidence="1">Belongs to the peptidase M20A family.</text>
</comment>
<protein>
    <recommendedName>
        <fullName evidence="8">Peptidase M20 dimerisation domain-containing protein</fullName>
    </recommendedName>
</protein>
<comment type="caution">
    <text evidence="6">The sequence shown here is derived from an EMBL/GenBank/DDBJ whole genome shotgun (WGS) entry which is preliminary data.</text>
</comment>
<name>A0AAJ0CMX2_9HYPO</name>
<evidence type="ECO:0000256" key="4">
    <source>
        <dbReference type="ARBA" id="ARBA00022801"/>
    </source>
</evidence>
<dbReference type="GO" id="GO:0000328">
    <property type="term" value="C:fungal-type vacuole lumen"/>
    <property type="evidence" value="ECO:0007669"/>
    <property type="project" value="TreeGrafter"/>
</dbReference>
<keyword evidence="4" id="KW-0378">Hydrolase</keyword>
<gene>
    <name evidence="6" type="ORF">QQS21_007798</name>
</gene>
<dbReference type="EMBL" id="JASWJB010000166">
    <property type="protein sequence ID" value="KAK2594517.1"/>
    <property type="molecule type" value="Genomic_DNA"/>
</dbReference>
<reference evidence="6" key="1">
    <citation type="submission" date="2023-06" db="EMBL/GenBank/DDBJ databases">
        <title>Conoideocrella luteorostrata (Hypocreales: Clavicipitaceae), a potential biocontrol fungus for elongate hemlock scale in United States Christmas tree production areas.</title>
        <authorList>
            <person name="Barrett H."/>
            <person name="Lovett B."/>
            <person name="Macias A.M."/>
            <person name="Stajich J.E."/>
            <person name="Kasson M.T."/>
        </authorList>
    </citation>
    <scope>NUCLEOTIDE SEQUENCE</scope>
    <source>
        <strain evidence="6">ARSEF 14590</strain>
    </source>
</reference>